<sequence>MSKRLVVIGMDEPALNAAQSYLKECPDAEVTVLYPELNPLPEFICGTVERYLQNGMTFPEDLRASGVDRDSKQVLTRDVASGAESAITYDALIIATGSAPEDLNIPGDHLGGIVRVGSFDDAKRLRAIEGKTVIVGGGSSLLLTVSSLMRHKTGTVEVIIPANSEYDAPLSDNLMGMVHHHLTTKGIVLHKDQKLVDISQCENGIKIRTTEKEIVADRIINATPSQPITHIFSSAGLSMSRNGGLVVDSRLRTSDPHIYACGSCATFTSPFCDIPIPGITIRASEPRQSCTLAANLIGNPRQFTTPTGAYSIILDKFTVAGAGLTLNEAKKCGFTPMSATVVQFDRAHFMHGVELMTLELVFDAPTRRVLGIQGLAKSGQALCGRISAVSAILSRKPKIEDISNLEIAYSPPFASAMDVLNTAANVADNMLEGINEGIDAIEFKELWKERECGEHFFIDCRELGNARPFVEKHPTHWNHIPQGQIARRLAEIPEDKKIILICNTGARSYEAQVVLKHAGFKSVVNVDGGMAAVRQSGIEI</sequence>
<dbReference type="SUPFAM" id="SSF52821">
    <property type="entry name" value="Rhodanese/Cell cycle control phosphatase"/>
    <property type="match status" value="1"/>
</dbReference>
<evidence type="ECO:0000256" key="5">
    <source>
        <dbReference type="ARBA" id="ARBA00022827"/>
    </source>
</evidence>
<dbReference type="InterPro" id="IPR050260">
    <property type="entry name" value="FAD-bd_OxRdtase"/>
</dbReference>
<dbReference type="Pfam" id="PF07992">
    <property type="entry name" value="Pyr_redox_2"/>
    <property type="match status" value="1"/>
</dbReference>
<dbReference type="InterPro" id="IPR001763">
    <property type="entry name" value="Rhodanese-like_dom"/>
</dbReference>
<keyword evidence="8" id="KW-1185">Reference proteome</keyword>
<dbReference type="Pfam" id="PF02852">
    <property type="entry name" value="Pyr_redox_dim"/>
    <property type="match status" value="1"/>
</dbReference>
<keyword evidence="5" id="KW-0274">FAD</keyword>
<protein>
    <submittedName>
        <fullName evidence="7">Pyridine nucleotide-disulphide oxidoreductase dimerisation region</fullName>
    </submittedName>
</protein>
<dbReference type="PANTHER" id="PTHR43429:SF3">
    <property type="entry name" value="NITRITE REDUCTASE [NAD(P)H]"/>
    <property type="match status" value="1"/>
</dbReference>
<dbReference type="PROSITE" id="PS50206">
    <property type="entry name" value="RHODANESE_3"/>
    <property type="match status" value="1"/>
</dbReference>
<reference evidence="7 8" key="1">
    <citation type="submission" date="2009-06" db="EMBL/GenBank/DDBJ databases">
        <title>Complete sequence of Desulfovibrio salexigens DSM 2638.</title>
        <authorList>
            <consortium name="US DOE Joint Genome Institute"/>
            <person name="Lucas S."/>
            <person name="Copeland A."/>
            <person name="Lapidus A."/>
            <person name="Glavina del Rio T."/>
            <person name="Tice H."/>
            <person name="Bruce D."/>
            <person name="Goodwin L."/>
            <person name="Pitluck S."/>
            <person name="Munk A.C."/>
            <person name="Brettin T."/>
            <person name="Detter J.C."/>
            <person name="Han C."/>
            <person name="Tapia R."/>
            <person name="Larimer F."/>
            <person name="Land M."/>
            <person name="Hauser L."/>
            <person name="Kyrpides N."/>
            <person name="Anderson I."/>
            <person name="Wall J.D."/>
            <person name="Arkin A.P."/>
            <person name="Dehal P."/>
            <person name="Chivian D."/>
            <person name="Giles B."/>
            <person name="Hazen T.C."/>
        </authorList>
    </citation>
    <scope>NUCLEOTIDE SEQUENCE [LARGE SCALE GENOMIC DNA]</scope>
    <source>
        <strain evidence="8">ATCC 14822 / DSM 2638 / NCIMB 8403 / VKM B-1763</strain>
    </source>
</reference>
<dbReference type="InterPro" id="IPR004099">
    <property type="entry name" value="Pyr_nucl-diS_OxRdtase_dimer"/>
</dbReference>
<name>C6BWH3_MARSD</name>
<dbReference type="eggNOG" id="COG0607">
    <property type="taxonomic scope" value="Bacteria"/>
</dbReference>
<dbReference type="InterPro" id="IPR036188">
    <property type="entry name" value="FAD/NAD-bd_sf"/>
</dbReference>
<dbReference type="Gene3D" id="3.50.50.60">
    <property type="entry name" value="FAD/NAD(P)-binding domain"/>
    <property type="match status" value="3"/>
</dbReference>
<dbReference type="Proteomes" id="UP000002601">
    <property type="component" value="Chromosome"/>
</dbReference>
<evidence type="ECO:0000256" key="4">
    <source>
        <dbReference type="ARBA" id="ARBA00022630"/>
    </source>
</evidence>
<dbReference type="InterPro" id="IPR036873">
    <property type="entry name" value="Rhodanese-like_dom_sf"/>
</dbReference>
<evidence type="ECO:0000256" key="2">
    <source>
        <dbReference type="ARBA" id="ARBA00006442"/>
    </source>
</evidence>
<dbReference type="AlphaFoldDB" id="C6BWH3"/>
<dbReference type="RefSeq" id="WP_012765943.1">
    <property type="nucleotide sequence ID" value="NC_012881.1"/>
</dbReference>
<evidence type="ECO:0000259" key="6">
    <source>
        <dbReference type="PROSITE" id="PS50206"/>
    </source>
</evidence>
<dbReference type="HOGENOM" id="CLU_003291_1_2_7"/>
<dbReference type="PRINTS" id="PR00368">
    <property type="entry name" value="FADPNR"/>
</dbReference>
<dbReference type="eggNOG" id="COG0446">
    <property type="taxonomic scope" value="Bacteria"/>
</dbReference>
<dbReference type="EMBL" id="CP001649">
    <property type="protein sequence ID" value="ACS78417.1"/>
    <property type="molecule type" value="Genomic_DNA"/>
</dbReference>
<evidence type="ECO:0000313" key="8">
    <source>
        <dbReference type="Proteomes" id="UP000002601"/>
    </source>
</evidence>
<dbReference type="InterPro" id="IPR023753">
    <property type="entry name" value="FAD/NAD-binding_dom"/>
</dbReference>
<dbReference type="SUPFAM" id="SSF51905">
    <property type="entry name" value="FAD/NAD(P)-binding domain"/>
    <property type="match status" value="2"/>
</dbReference>
<evidence type="ECO:0000256" key="3">
    <source>
        <dbReference type="ARBA" id="ARBA00009130"/>
    </source>
</evidence>
<dbReference type="PANTHER" id="PTHR43429">
    <property type="entry name" value="PYRIDINE NUCLEOTIDE-DISULFIDE OXIDOREDUCTASE DOMAIN-CONTAINING"/>
    <property type="match status" value="1"/>
</dbReference>
<dbReference type="SUPFAM" id="SSF55424">
    <property type="entry name" value="FAD/NAD-linked reductases, dimerisation (C-terminal) domain"/>
    <property type="match status" value="1"/>
</dbReference>
<comment type="similarity">
    <text evidence="3">Belongs to the class-III pyridine nucleotide-disulfide oxidoreductase family.</text>
</comment>
<comment type="similarity">
    <text evidence="2">Belongs to the FAD-dependent oxidoreductase family.</text>
</comment>
<dbReference type="Pfam" id="PF00581">
    <property type="entry name" value="Rhodanese"/>
    <property type="match status" value="1"/>
</dbReference>
<comment type="cofactor">
    <cofactor evidence="1">
        <name>FAD</name>
        <dbReference type="ChEBI" id="CHEBI:57692"/>
    </cofactor>
</comment>
<gene>
    <name evidence="7" type="ordered locus">Desal_0350</name>
</gene>
<dbReference type="InterPro" id="IPR016156">
    <property type="entry name" value="FAD/NAD-linked_Rdtase_dimer_sf"/>
</dbReference>
<dbReference type="Gene3D" id="3.40.250.10">
    <property type="entry name" value="Rhodanese-like domain"/>
    <property type="match status" value="1"/>
</dbReference>
<dbReference type="SMART" id="SM00450">
    <property type="entry name" value="RHOD"/>
    <property type="match status" value="1"/>
</dbReference>
<dbReference type="GO" id="GO:0016491">
    <property type="term" value="F:oxidoreductase activity"/>
    <property type="evidence" value="ECO:0007669"/>
    <property type="project" value="InterPro"/>
</dbReference>
<dbReference type="KEGG" id="dsa:Desal_0350"/>
<feature type="domain" description="Rhodanese" evidence="6">
    <location>
        <begin position="451"/>
        <end position="538"/>
    </location>
</feature>
<keyword evidence="4" id="KW-0285">Flavoprotein</keyword>
<organism evidence="7 8">
    <name type="scientific">Maridesulfovibrio salexigens (strain ATCC 14822 / DSM 2638 / NCIMB 8403 / VKM B-1763)</name>
    <name type="common">Desulfovibrio salexigens</name>
    <dbReference type="NCBI Taxonomy" id="526222"/>
    <lineage>
        <taxon>Bacteria</taxon>
        <taxon>Pseudomonadati</taxon>
        <taxon>Thermodesulfobacteriota</taxon>
        <taxon>Desulfovibrionia</taxon>
        <taxon>Desulfovibrionales</taxon>
        <taxon>Desulfovibrionaceae</taxon>
        <taxon>Maridesulfovibrio</taxon>
    </lineage>
</organism>
<dbReference type="OrthoDB" id="285281at2"/>
<dbReference type="CDD" id="cd00158">
    <property type="entry name" value="RHOD"/>
    <property type="match status" value="1"/>
</dbReference>
<dbReference type="STRING" id="526222.Desal_0350"/>
<evidence type="ECO:0000313" key="7">
    <source>
        <dbReference type="EMBL" id="ACS78417.1"/>
    </source>
</evidence>
<proteinExistence type="inferred from homology"/>
<accession>C6BWH3</accession>
<evidence type="ECO:0000256" key="1">
    <source>
        <dbReference type="ARBA" id="ARBA00001974"/>
    </source>
</evidence>